<dbReference type="InterPro" id="IPR000719">
    <property type="entry name" value="Prot_kinase_dom"/>
</dbReference>
<dbReference type="GO" id="GO:0005737">
    <property type="term" value="C:cytoplasm"/>
    <property type="evidence" value="ECO:0007669"/>
    <property type="project" value="TreeGrafter"/>
</dbReference>
<evidence type="ECO:0000313" key="4">
    <source>
        <dbReference type="Proteomes" id="UP000270094"/>
    </source>
</evidence>
<dbReference type="GO" id="GO:0004674">
    <property type="term" value="F:protein serine/threonine kinase activity"/>
    <property type="evidence" value="ECO:0007669"/>
    <property type="project" value="TreeGrafter"/>
</dbReference>
<organism evidence="3 4">
    <name type="scientific">Strongylus vulgaris</name>
    <name type="common">Blood worm</name>
    <dbReference type="NCBI Taxonomy" id="40348"/>
    <lineage>
        <taxon>Eukaryota</taxon>
        <taxon>Metazoa</taxon>
        <taxon>Ecdysozoa</taxon>
        <taxon>Nematoda</taxon>
        <taxon>Chromadorea</taxon>
        <taxon>Rhabditida</taxon>
        <taxon>Rhabditina</taxon>
        <taxon>Rhabditomorpha</taxon>
        <taxon>Strongyloidea</taxon>
        <taxon>Strongylidae</taxon>
        <taxon>Strongylus</taxon>
    </lineage>
</organism>
<reference evidence="3 4" key="1">
    <citation type="submission" date="2018-11" db="EMBL/GenBank/DDBJ databases">
        <authorList>
            <consortium name="Pathogen Informatics"/>
        </authorList>
    </citation>
    <scope>NUCLEOTIDE SEQUENCE [LARGE SCALE GENOMIC DNA]</scope>
</reference>
<gene>
    <name evidence="3" type="ORF">SVUK_LOCUS2586</name>
</gene>
<sequence>MLHHTNMPRLKGIFVLGNQYCIAMKRMTGVPISVYVDEFEHGNGEDGPLEALMQRLSADILSAISYLHTRSIPANLLVSDRVSLIDFGCARFVDAPDLDWGDGDKSYSAPERIAGKRPSTKSDIW</sequence>
<evidence type="ECO:0000259" key="2">
    <source>
        <dbReference type="PROSITE" id="PS50011"/>
    </source>
</evidence>
<evidence type="ECO:0000313" key="3">
    <source>
        <dbReference type="EMBL" id="VDM67588.1"/>
    </source>
</evidence>
<dbReference type="GO" id="GO:0005524">
    <property type="term" value="F:ATP binding"/>
    <property type="evidence" value="ECO:0007669"/>
    <property type="project" value="InterPro"/>
</dbReference>
<proteinExistence type="predicted"/>
<protein>
    <recommendedName>
        <fullName evidence="2">Protein kinase domain-containing protein</fullName>
    </recommendedName>
</protein>
<evidence type="ECO:0000256" key="1">
    <source>
        <dbReference type="SAM" id="MobiDB-lite"/>
    </source>
</evidence>
<dbReference type="InterPro" id="IPR011009">
    <property type="entry name" value="Kinase-like_dom_sf"/>
</dbReference>
<keyword evidence="4" id="KW-1185">Reference proteome</keyword>
<dbReference type="InterPro" id="IPR053235">
    <property type="entry name" value="Ser_Thr_kinase"/>
</dbReference>
<feature type="region of interest" description="Disordered" evidence="1">
    <location>
        <begin position="98"/>
        <end position="125"/>
    </location>
</feature>
<dbReference type="PANTHER" id="PTHR24361">
    <property type="entry name" value="MITOGEN-ACTIVATED KINASE KINASE KINASE"/>
    <property type="match status" value="1"/>
</dbReference>
<dbReference type="Gene3D" id="1.10.510.10">
    <property type="entry name" value="Transferase(Phosphotransferase) domain 1"/>
    <property type="match status" value="1"/>
</dbReference>
<dbReference type="OrthoDB" id="2570713at2759"/>
<feature type="domain" description="Protein kinase" evidence="2">
    <location>
        <begin position="1"/>
        <end position="125"/>
    </location>
</feature>
<name>A0A3P7KHC5_STRVU</name>
<dbReference type="Proteomes" id="UP000270094">
    <property type="component" value="Unassembled WGS sequence"/>
</dbReference>
<dbReference type="SUPFAM" id="SSF56112">
    <property type="entry name" value="Protein kinase-like (PK-like)"/>
    <property type="match status" value="1"/>
</dbReference>
<dbReference type="Pfam" id="PF00069">
    <property type="entry name" value="Pkinase"/>
    <property type="match status" value="1"/>
</dbReference>
<dbReference type="EMBL" id="UYYB01005950">
    <property type="protein sequence ID" value="VDM67588.1"/>
    <property type="molecule type" value="Genomic_DNA"/>
</dbReference>
<dbReference type="PROSITE" id="PS50011">
    <property type="entry name" value="PROTEIN_KINASE_DOM"/>
    <property type="match status" value="1"/>
</dbReference>
<accession>A0A3P7KHC5</accession>
<dbReference type="AlphaFoldDB" id="A0A3P7KHC5"/>